<evidence type="ECO:0000313" key="1">
    <source>
        <dbReference type="EMBL" id="KAJ1115010.1"/>
    </source>
</evidence>
<name>A0AAV7NQD0_PLEWA</name>
<proteinExistence type="predicted"/>
<dbReference type="Proteomes" id="UP001066276">
    <property type="component" value="Chromosome 8"/>
</dbReference>
<organism evidence="1 2">
    <name type="scientific">Pleurodeles waltl</name>
    <name type="common">Iberian ribbed newt</name>
    <dbReference type="NCBI Taxonomy" id="8319"/>
    <lineage>
        <taxon>Eukaryota</taxon>
        <taxon>Metazoa</taxon>
        <taxon>Chordata</taxon>
        <taxon>Craniata</taxon>
        <taxon>Vertebrata</taxon>
        <taxon>Euteleostomi</taxon>
        <taxon>Amphibia</taxon>
        <taxon>Batrachia</taxon>
        <taxon>Caudata</taxon>
        <taxon>Salamandroidea</taxon>
        <taxon>Salamandridae</taxon>
        <taxon>Pleurodelinae</taxon>
        <taxon>Pleurodeles</taxon>
    </lineage>
</organism>
<sequence>MVGLYLIGASCSKPEYASILSLTRSLCDPHGAQNTLNFACDHDASSYSQGRSDRSAQTISPLAVLTQNGCLNVVKKDYRLRQQQQQEQADLQMLGEHIGLVEGSLEFPSRVKKAEFRGALMASRRGDEGLLEQLLGLKTGMVESGLSR</sequence>
<gene>
    <name evidence="1" type="ORF">NDU88_003238</name>
</gene>
<reference evidence="1" key="1">
    <citation type="journal article" date="2022" name="bioRxiv">
        <title>Sequencing and chromosome-scale assembly of the giantPleurodeles waltlgenome.</title>
        <authorList>
            <person name="Brown T."/>
            <person name="Elewa A."/>
            <person name="Iarovenko S."/>
            <person name="Subramanian E."/>
            <person name="Araus A.J."/>
            <person name="Petzold A."/>
            <person name="Susuki M."/>
            <person name="Suzuki K.-i.T."/>
            <person name="Hayashi T."/>
            <person name="Toyoda A."/>
            <person name="Oliveira C."/>
            <person name="Osipova E."/>
            <person name="Leigh N.D."/>
            <person name="Simon A."/>
            <person name="Yun M.H."/>
        </authorList>
    </citation>
    <scope>NUCLEOTIDE SEQUENCE</scope>
    <source>
        <strain evidence="1">20211129_DDA</strain>
        <tissue evidence="1">Liver</tissue>
    </source>
</reference>
<dbReference type="AlphaFoldDB" id="A0AAV7NQD0"/>
<keyword evidence="2" id="KW-1185">Reference proteome</keyword>
<dbReference type="EMBL" id="JANPWB010000012">
    <property type="protein sequence ID" value="KAJ1115010.1"/>
    <property type="molecule type" value="Genomic_DNA"/>
</dbReference>
<protein>
    <submittedName>
        <fullName evidence="1">Uncharacterized protein</fullName>
    </submittedName>
</protein>
<accession>A0AAV7NQD0</accession>
<evidence type="ECO:0000313" key="2">
    <source>
        <dbReference type="Proteomes" id="UP001066276"/>
    </source>
</evidence>
<comment type="caution">
    <text evidence="1">The sequence shown here is derived from an EMBL/GenBank/DDBJ whole genome shotgun (WGS) entry which is preliminary data.</text>
</comment>